<evidence type="ECO:0000313" key="2">
    <source>
        <dbReference type="Proteomes" id="UP000653674"/>
    </source>
</evidence>
<name>A0A8J3LQA7_9ACTN</name>
<evidence type="ECO:0000313" key="1">
    <source>
        <dbReference type="EMBL" id="GIG74683.1"/>
    </source>
</evidence>
<dbReference type="Proteomes" id="UP000653674">
    <property type="component" value="Unassembled WGS sequence"/>
</dbReference>
<reference evidence="1" key="1">
    <citation type="submission" date="2021-01" db="EMBL/GenBank/DDBJ databases">
        <title>Whole genome shotgun sequence of Planosporangium flavigriseum NBRC 105377.</title>
        <authorList>
            <person name="Komaki H."/>
            <person name="Tamura T."/>
        </authorList>
    </citation>
    <scope>NUCLEOTIDE SEQUENCE</scope>
    <source>
        <strain evidence="1">NBRC 105377</strain>
    </source>
</reference>
<protein>
    <submittedName>
        <fullName evidence="1">Uncharacterized protein</fullName>
    </submittedName>
</protein>
<proteinExistence type="predicted"/>
<accession>A0A8J3LQA7</accession>
<gene>
    <name evidence="1" type="ORF">Pfl04_30870</name>
</gene>
<keyword evidence="2" id="KW-1185">Reference proteome</keyword>
<dbReference type="AlphaFoldDB" id="A0A8J3LQA7"/>
<organism evidence="1 2">
    <name type="scientific">Planosporangium flavigriseum</name>
    <dbReference type="NCBI Taxonomy" id="373681"/>
    <lineage>
        <taxon>Bacteria</taxon>
        <taxon>Bacillati</taxon>
        <taxon>Actinomycetota</taxon>
        <taxon>Actinomycetes</taxon>
        <taxon>Micromonosporales</taxon>
        <taxon>Micromonosporaceae</taxon>
        <taxon>Planosporangium</taxon>
    </lineage>
</organism>
<comment type="caution">
    <text evidence="1">The sequence shown here is derived from an EMBL/GenBank/DDBJ whole genome shotgun (WGS) entry which is preliminary data.</text>
</comment>
<sequence length="1017" mass="112379">MATPTELARRIRFELSELSGHNGHHEFENLCRELARARFVSNVLPATGPVAVGGDQGRDFETFHSYLAGSLRFATGFLALAATDTVVFACTLQRDKLKSKIKADVKSICTQGTPVHRIYFFAVETVPVAERHELQSFVHDAHQVKLEIVDGLAIAQLLTDPDVFWIAETYLRLSADMRPVAPPNEPSLPAWYSALKQRWANTERTPVNQGDLAQLVRGLRHATDTTAARPDLPEWLGLIEQFLATEPDFEAAQRARYELSRATLRGAGDLRPAEHHVRAFFGDVASMTLPADLLDASVLLQYTETARLAGESALDEDELRDWAKELRQHLTTLLEPPTTAGRRAGLLNAAAHLSLHFDYAAVEAHEERQAAGTKQHAPPDDDELLSITEVPDWLPLVDIDHGMACLRELVELLPQTPTYPIDSLARHFDMLAPALVDHPLYEPVRSALDEATSRQAGDASTANRCRKRAMSLYRSGRRLAALRELHEAKVNWWHGDTLRGSLLAMLFIARLYGELRMPLAAKKYALSAAFAACTLPDRNVRDLAPAGVFEAASYDHLAGAWMSALRMTRTAVLLHTQVAADPWNMDRHGDLASATVHAVVIQAAVRHRPELAGAVTQLIADAGLSEYVDGVLAQNHTQLHWDEAAWLAESVEQLTGAPFSDAAPIRLIEFGALGQHWRVRFRNERPAAVAAEEFCAAAQVILVELAMADPVLLQTTIEIEVELFDAANEPSERAQPIPDNTCARWKIYLPSDEPASAPDADVETLTILMQILHSSSLLPADKFMAVMEDAFRTGLSHRLTVVNSYRQIMAAFAMEPDSADGVYAAPLGTPDQFPVHTVAELAAPTTAGPGYTRKEAERAIRARYEHSAAATRQTLPRALADEALRAMFTRLLSEGRKEWHLLMALANLALNHRINHRYGPLVGPSDQLRRAVEREELTREERAEDSSPSVAEIAGTFDRFLALAAVSVATTWGLQVNQDTPHLQAVEALLKARYRYWEDDVEHMPFFPPADGARSHG</sequence>
<dbReference type="EMBL" id="BONU01000021">
    <property type="protein sequence ID" value="GIG74683.1"/>
    <property type="molecule type" value="Genomic_DNA"/>
</dbReference>